<dbReference type="Proteomes" id="UP000749559">
    <property type="component" value="Unassembled WGS sequence"/>
</dbReference>
<evidence type="ECO:0000256" key="7">
    <source>
        <dbReference type="ARBA" id="ARBA00023136"/>
    </source>
</evidence>
<keyword evidence="6 8" id="KW-1133">Transmembrane helix</keyword>
<dbReference type="OrthoDB" id="6061442at2759"/>
<dbReference type="InterPro" id="IPR008166">
    <property type="entry name" value="Glyco_transf_92"/>
</dbReference>
<protein>
    <recommendedName>
        <fullName evidence="8">Glycosyltransferase family 92 protein</fullName>
        <ecNumber evidence="8">2.4.1.-</ecNumber>
    </recommendedName>
</protein>
<evidence type="ECO:0000256" key="2">
    <source>
        <dbReference type="ARBA" id="ARBA00007647"/>
    </source>
</evidence>
<keyword evidence="4 8" id="KW-0808">Transferase</keyword>
<keyword evidence="7 8" id="KW-0472">Membrane</keyword>
<dbReference type="Pfam" id="PF01697">
    <property type="entry name" value="Glyco_transf_92"/>
    <property type="match status" value="1"/>
</dbReference>
<dbReference type="PANTHER" id="PTHR21461">
    <property type="entry name" value="GLYCOSYLTRANSFERASE FAMILY 92 PROTEIN"/>
    <property type="match status" value="1"/>
</dbReference>
<comment type="caution">
    <text evidence="9">The sequence shown here is derived from an EMBL/GenBank/DDBJ whole genome shotgun (WGS) entry which is preliminary data.</text>
</comment>
<proteinExistence type="inferred from homology"/>
<organism evidence="9 10">
    <name type="scientific">Owenia fusiformis</name>
    <name type="common">Polychaete worm</name>
    <dbReference type="NCBI Taxonomy" id="6347"/>
    <lineage>
        <taxon>Eukaryota</taxon>
        <taxon>Metazoa</taxon>
        <taxon>Spiralia</taxon>
        <taxon>Lophotrochozoa</taxon>
        <taxon>Annelida</taxon>
        <taxon>Polychaeta</taxon>
        <taxon>Sedentaria</taxon>
        <taxon>Canalipalpata</taxon>
        <taxon>Sabellida</taxon>
        <taxon>Oweniida</taxon>
        <taxon>Oweniidae</taxon>
        <taxon>Owenia</taxon>
    </lineage>
</organism>
<dbReference type="PANTHER" id="PTHR21461:SF69">
    <property type="entry name" value="GLYCOSYLTRANSFERASE FAMILY 92 PROTEIN"/>
    <property type="match status" value="1"/>
</dbReference>
<comment type="similarity">
    <text evidence="2 8">Belongs to the glycosyltransferase 92 family.</text>
</comment>
<reference evidence="9" key="1">
    <citation type="submission" date="2022-03" db="EMBL/GenBank/DDBJ databases">
        <authorList>
            <person name="Martin C."/>
        </authorList>
    </citation>
    <scope>NUCLEOTIDE SEQUENCE</scope>
</reference>
<dbReference type="GO" id="GO:0005737">
    <property type="term" value="C:cytoplasm"/>
    <property type="evidence" value="ECO:0007669"/>
    <property type="project" value="TreeGrafter"/>
</dbReference>
<keyword evidence="5 8" id="KW-0812">Transmembrane</keyword>
<dbReference type="GO" id="GO:0016020">
    <property type="term" value="C:membrane"/>
    <property type="evidence" value="ECO:0007669"/>
    <property type="project" value="UniProtKB-SubCell"/>
</dbReference>
<feature type="transmembrane region" description="Helical" evidence="8">
    <location>
        <begin position="12"/>
        <end position="30"/>
    </location>
</feature>
<dbReference type="AlphaFoldDB" id="A0A8J1TGD6"/>
<dbReference type="GO" id="GO:0016757">
    <property type="term" value="F:glycosyltransferase activity"/>
    <property type="evidence" value="ECO:0007669"/>
    <property type="project" value="UniProtKB-UniRule"/>
</dbReference>
<keyword evidence="10" id="KW-1185">Reference proteome</keyword>
<accession>A0A8J1TGD6</accession>
<evidence type="ECO:0000256" key="3">
    <source>
        <dbReference type="ARBA" id="ARBA00022676"/>
    </source>
</evidence>
<evidence type="ECO:0000256" key="4">
    <source>
        <dbReference type="ARBA" id="ARBA00022679"/>
    </source>
</evidence>
<comment type="subcellular location">
    <subcellularLocation>
        <location evidence="1">Membrane</location>
        <topology evidence="1">Single-pass membrane protein</topology>
    </subcellularLocation>
</comment>
<dbReference type="EMBL" id="CAIIXF020000002">
    <property type="protein sequence ID" value="CAH1776533.1"/>
    <property type="molecule type" value="Genomic_DNA"/>
</dbReference>
<evidence type="ECO:0000256" key="6">
    <source>
        <dbReference type="ARBA" id="ARBA00022989"/>
    </source>
</evidence>
<keyword evidence="3 8" id="KW-0328">Glycosyltransferase</keyword>
<evidence type="ECO:0000256" key="8">
    <source>
        <dbReference type="RuleBase" id="RU366017"/>
    </source>
</evidence>
<evidence type="ECO:0000313" key="9">
    <source>
        <dbReference type="EMBL" id="CAH1776533.1"/>
    </source>
</evidence>
<evidence type="ECO:0000313" key="10">
    <source>
        <dbReference type="Proteomes" id="UP000749559"/>
    </source>
</evidence>
<gene>
    <name evidence="9" type="ORF">OFUS_LOCUS3700</name>
</gene>
<evidence type="ECO:0000256" key="1">
    <source>
        <dbReference type="ARBA" id="ARBA00004167"/>
    </source>
</evidence>
<evidence type="ECO:0000256" key="5">
    <source>
        <dbReference type="ARBA" id="ARBA00022692"/>
    </source>
</evidence>
<dbReference type="EC" id="2.4.1.-" evidence="8"/>
<sequence length="464" mass="53990">MLQVCRRRQRVLKYLGITGLLVLLVQLYVYQRATVPLSDKKIAQDPSLVDRIREGKDLRSLDINVKKFNDVWQIVNSTEEMYLFSAFYDDRPSLLTDPVIRVITVSEDQIEQRKAYCYLWFGESTDPFVEEADVLRLGIGGWRHGKHFRERLCTCKLRKADEIPKAVSIELGDANSNPPKPSTYLTIQHPEKPTIKQDFISCVSVTFWKIDPHRIVEWMELHKIWGVHKVTIYNSSIADESAKVFLHYQKEGFVDFRQAPQFLPDPGEMSILLTMIPVILDCLYRNMYKYNKVVVTDLDEMIVPRTTLNYKALLNEIDKQQPSDHKARAYVFRNDFFFMDPRMPEDKEMPDKLVTLRHRVRVQPCAPGNSVKSIIDPQACVVMHNHFCSVRTNGHDTDGNTVHVNIELGLNQHYKKCHLDKLTGPGECARRMEEQTKDDTMLRFKDQLMRNASRQFRVLELGTL</sequence>
<name>A0A8J1TGD6_OWEFU</name>